<dbReference type="PROSITE" id="PS51292">
    <property type="entry name" value="ZF_RING_CH"/>
    <property type="match status" value="1"/>
</dbReference>
<keyword evidence="3" id="KW-0862">Zinc</keyword>
<dbReference type="SMART" id="SM00744">
    <property type="entry name" value="RINGv"/>
    <property type="match status" value="1"/>
</dbReference>
<dbReference type="InterPro" id="IPR013083">
    <property type="entry name" value="Znf_RING/FYVE/PHD"/>
</dbReference>
<evidence type="ECO:0000256" key="5">
    <source>
        <dbReference type="SAM" id="Phobius"/>
    </source>
</evidence>
<evidence type="ECO:0000256" key="3">
    <source>
        <dbReference type="ARBA" id="ARBA00022833"/>
    </source>
</evidence>
<reference evidence="7" key="2">
    <citation type="submission" date="2020-07" db="EMBL/GenBank/DDBJ databases">
        <authorList>
            <person name="Vera ALvarez R."/>
            <person name="Arias-Moreno D.M."/>
            <person name="Jimenez-Jacinto V."/>
            <person name="Jimenez-Bremont J.F."/>
            <person name="Swaminathan K."/>
            <person name="Moose S.P."/>
            <person name="Guerrero-Gonzalez M.L."/>
            <person name="Marino-Ramirez L."/>
            <person name="Landsman D."/>
            <person name="Rodriguez-Kessler M."/>
            <person name="Delgado-Sanchez P."/>
        </authorList>
    </citation>
    <scope>NUCLEOTIDE SEQUENCE</scope>
    <source>
        <tissue evidence="7">Cladode</tissue>
    </source>
</reference>
<feature type="transmembrane region" description="Helical" evidence="5">
    <location>
        <begin position="375"/>
        <end position="392"/>
    </location>
</feature>
<protein>
    <recommendedName>
        <fullName evidence="6">RING-CH-type domain-containing protein</fullName>
    </recommendedName>
</protein>
<feature type="transmembrane region" description="Helical" evidence="5">
    <location>
        <begin position="431"/>
        <end position="456"/>
    </location>
</feature>
<dbReference type="InterPro" id="IPR011016">
    <property type="entry name" value="Znf_RING-CH"/>
</dbReference>
<feature type="region of interest" description="Disordered" evidence="4">
    <location>
        <begin position="483"/>
        <end position="509"/>
    </location>
</feature>
<dbReference type="Gene3D" id="3.30.40.10">
    <property type="entry name" value="Zinc/RING finger domain, C3HC4 (zinc finger)"/>
    <property type="match status" value="1"/>
</dbReference>
<evidence type="ECO:0000313" key="7">
    <source>
        <dbReference type="EMBL" id="MBA4637873.1"/>
    </source>
</evidence>
<dbReference type="Pfam" id="PF12906">
    <property type="entry name" value="RINGv"/>
    <property type="match status" value="1"/>
</dbReference>
<reference evidence="7" key="1">
    <citation type="journal article" date="2013" name="J. Plant Res.">
        <title>Effect of fungi and light on seed germination of three Opuntia species from semiarid lands of central Mexico.</title>
        <authorList>
            <person name="Delgado-Sanchez P."/>
            <person name="Jimenez-Bremont J.F."/>
            <person name="Guerrero-Gonzalez Mde L."/>
            <person name="Flores J."/>
        </authorList>
    </citation>
    <scope>NUCLEOTIDE SEQUENCE</scope>
    <source>
        <tissue evidence="7">Cladode</tissue>
    </source>
</reference>
<organism evidence="7">
    <name type="scientific">Opuntia streptacantha</name>
    <name type="common">Prickly pear cactus</name>
    <name type="synonym">Opuntia cardona</name>
    <dbReference type="NCBI Taxonomy" id="393608"/>
    <lineage>
        <taxon>Eukaryota</taxon>
        <taxon>Viridiplantae</taxon>
        <taxon>Streptophyta</taxon>
        <taxon>Embryophyta</taxon>
        <taxon>Tracheophyta</taxon>
        <taxon>Spermatophyta</taxon>
        <taxon>Magnoliopsida</taxon>
        <taxon>eudicotyledons</taxon>
        <taxon>Gunneridae</taxon>
        <taxon>Pentapetalae</taxon>
        <taxon>Caryophyllales</taxon>
        <taxon>Cactineae</taxon>
        <taxon>Cactaceae</taxon>
        <taxon>Opuntioideae</taxon>
        <taxon>Opuntia</taxon>
    </lineage>
</organism>
<sequence>MEIEEKSISSEPISRNNGVLPNQKVESSCGEIEDAMHGGKWRKANLFLDIPSRKIDVGQDSVTIKMPPTPSPTPKRVNFLLTPTSSEVKQCESPGPSSVRGRSPFKNLLPKLSFIYRSSSDVGKAACSVRELPYTTPRERTSISPSFSFTKIFTPRIKRTSSFPVDSIVTPDSVNHGNAGCLLPSNVKETQTPKPQLHISRSHSAPLNKETSVRRMDAFIRVIPSPRVKEGDLQTPGASTPASRGSTEADGEDIPEEEAVCRICMVELGEGGETLKMECSCKGDLALAHQECALKWFSIKGNKTCDVCKQDVRNLPVTLLRIQSSQGINLRASTAQRTQLNDLSGWQEVPVLVIVSMLAYFCFLEQLLVAKMGTGAIALSLPFSCVLGLLSSMTSSTMVSRRFVWIYASIQFALVVIFAHIFYSLVHLQAIISILLATFVGYGISMSLSSIIVEFFRWRRRNARSRSQEGSRVAVQNEQEAANLPSLPSPGFPNRRLGDVENPEMFSSI</sequence>
<dbReference type="EMBL" id="GISG01107258">
    <property type="protein sequence ID" value="MBA4637873.1"/>
    <property type="molecule type" value="Transcribed_RNA"/>
</dbReference>
<evidence type="ECO:0000256" key="4">
    <source>
        <dbReference type="SAM" id="MobiDB-lite"/>
    </source>
</evidence>
<dbReference type="CDD" id="cd16495">
    <property type="entry name" value="RING_CH-C4HC3_MARCH"/>
    <property type="match status" value="1"/>
</dbReference>
<feature type="transmembrane region" description="Helical" evidence="5">
    <location>
        <begin position="404"/>
        <end position="425"/>
    </location>
</feature>
<dbReference type="PANTHER" id="PTHR46158">
    <property type="entry name" value="OS02G0165000 PROTEIN"/>
    <property type="match status" value="1"/>
</dbReference>
<feature type="domain" description="RING-CH-type" evidence="6">
    <location>
        <begin position="253"/>
        <end position="315"/>
    </location>
</feature>
<evidence type="ECO:0000256" key="2">
    <source>
        <dbReference type="ARBA" id="ARBA00022771"/>
    </source>
</evidence>
<feature type="region of interest" description="Disordered" evidence="4">
    <location>
        <begin position="227"/>
        <end position="252"/>
    </location>
</feature>
<accession>A0A7C8ZBB7</accession>
<feature type="region of interest" description="Disordered" evidence="4">
    <location>
        <begin position="1"/>
        <end position="22"/>
    </location>
</feature>
<evidence type="ECO:0000259" key="6">
    <source>
        <dbReference type="PROSITE" id="PS51292"/>
    </source>
</evidence>
<evidence type="ECO:0000256" key="1">
    <source>
        <dbReference type="ARBA" id="ARBA00022723"/>
    </source>
</evidence>
<keyword evidence="5" id="KW-0812">Transmembrane</keyword>
<keyword evidence="1" id="KW-0479">Metal-binding</keyword>
<dbReference type="GO" id="GO:0008270">
    <property type="term" value="F:zinc ion binding"/>
    <property type="evidence" value="ECO:0007669"/>
    <property type="project" value="UniProtKB-KW"/>
</dbReference>
<feature type="compositionally biased region" description="Polar residues" evidence="4">
    <location>
        <begin position="236"/>
        <end position="246"/>
    </location>
</feature>
<keyword evidence="5" id="KW-1133">Transmembrane helix</keyword>
<dbReference type="AlphaFoldDB" id="A0A7C8ZBB7"/>
<name>A0A7C8ZBB7_OPUST</name>
<dbReference type="SUPFAM" id="SSF57850">
    <property type="entry name" value="RING/U-box"/>
    <property type="match status" value="1"/>
</dbReference>
<proteinExistence type="predicted"/>
<keyword evidence="2" id="KW-0863">Zinc-finger</keyword>
<keyword evidence="5" id="KW-0472">Membrane</keyword>
<dbReference type="PANTHER" id="PTHR46158:SF1">
    <property type="entry name" value="RING_U-BOX SUPERFAMILY PROTEIN"/>
    <property type="match status" value="1"/>
</dbReference>